<reference evidence="2 3" key="1">
    <citation type="journal article" date="2019" name="Sci. Rep.">
        <title>Orb-weaving spider Araneus ventricosus genome elucidates the spidroin gene catalogue.</title>
        <authorList>
            <person name="Kono N."/>
            <person name="Nakamura H."/>
            <person name="Ohtoshi R."/>
            <person name="Moran D.A.P."/>
            <person name="Shinohara A."/>
            <person name="Yoshida Y."/>
            <person name="Fujiwara M."/>
            <person name="Mori M."/>
            <person name="Tomita M."/>
            <person name="Arakawa K."/>
        </authorList>
    </citation>
    <scope>NUCLEOTIDE SEQUENCE [LARGE SCALE GENOMIC DNA]</scope>
</reference>
<protein>
    <submittedName>
        <fullName evidence="2">Uncharacterized protein</fullName>
    </submittedName>
</protein>
<accession>A0A4Y2BBB6</accession>
<dbReference type="AlphaFoldDB" id="A0A4Y2BBB6"/>
<comment type="caution">
    <text evidence="2">The sequence shown here is derived from an EMBL/GenBank/DDBJ whole genome shotgun (WGS) entry which is preliminary data.</text>
</comment>
<name>A0A4Y2BBB6_ARAVE</name>
<organism evidence="2 3">
    <name type="scientific">Araneus ventricosus</name>
    <name type="common">Orbweaver spider</name>
    <name type="synonym">Epeira ventricosa</name>
    <dbReference type="NCBI Taxonomy" id="182803"/>
    <lineage>
        <taxon>Eukaryota</taxon>
        <taxon>Metazoa</taxon>
        <taxon>Ecdysozoa</taxon>
        <taxon>Arthropoda</taxon>
        <taxon>Chelicerata</taxon>
        <taxon>Arachnida</taxon>
        <taxon>Araneae</taxon>
        <taxon>Araneomorphae</taxon>
        <taxon>Entelegynae</taxon>
        <taxon>Araneoidea</taxon>
        <taxon>Araneidae</taxon>
        <taxon>Araneus</taxon>
    </lineage>
</organism>
<sequence>MSSSRKYLSFYRGATHHRRWTLRDSMCTEVRFLIAIAGQGPTPPEGGMSRHRSGVTQSTRESKTRLLIRRLLIYAHVLPSGEDAKMYN</sequence>
<keyword evidence="3" id="KW-1185">Reference proteome</keyword>
<dbReference type="Proteomes" id="UP000499080">
    <property type="component" value="Unassembled WGS sequence"/>
</dbReference>
<evidence type="ECO:0000256" key="1">
    <source>
        <dbReference type="SAM" id="MobiDB-lite"/>
    </source>
</evidence>
<dbReference type="EMBL" id="BGPR01000064">
    <property type="protein sequence ID" value="GBL89333.1"/>
    <property type="molecule type" value="Genomic_DNA"/>
</dbReference>
<evidence type="ECO:0000313" key="2">
    <source>
        <dbReference type="EMBL" id="GBL89333.1"/>
    </source>
</evidence>
<gene>
    <name evidence="2" type="ORF">AVEN_225859_1</name>
</gene>
<feature type="region of interest" description="Disordered" evidence="1">
    <location>
        <begin position="38"/>
        <end position="61"/>
    </location>
</feature>
<evidence type="ECO:0000313" key="3">
    <source>
        <dbReference type="Proteomes" id="UP000499080"/>
    </source>
</evidence>
<proteinExistence type="predicted"/>